<evidence type="ECO:0008006" key="3">
    <source>
        <dbReference type="Google" id="ProtNLM"/>
    </source>
</evidence>
<gene>
    <name evidence="1" type="ORF">DW064_02260</name>
</gene>
<proteinExistence type="predicted"/>
<evidence type="ECO:0000313" key="1">
    <source>
        <dbReference type="EMBL" id="RHK49931.1"/>
    </source>
</evidence>
<name>A0AA93BMJ5_9BACT</name>
<dbReference type="EMBL" id="QRNN01000005">
    <property type="protein sequence ID" value="RHK49931.1"/>
    <property type="molecule type" value="Genomic_DNA"/>
</dbReference>
<reference evidence="1 2" key="1">
    <citation type="submission" date="2018-08" db="EMBL/GenBank/DDBJ databases">
        <title>A genome reference for cultivated species of the human gut microbiota.</title>
        <authorList>
            <person name="Zou Y."/>
            <person name="Xue W."/>
            <person name="Luo G."/>
        </authorList>
    </citation>
    <scope>NUCLEOTIDE SEQUENCE [LARGE SCALE GENOMIC DNA]</scope>
    <source>
        <strain evidence="1 2">AF43-2</strain>
    </source>
</reference>
<accession>A0AA93BMJ5</accession>
<evidence type="ECO:0000313" key="2">
    <source>
        <dbReference type="Proteomes" id="UP000284562"/>
    </source>
</evidence>
<comment type="caution">
    <text evidence="1">The sequence shown here is derived from an EMBL/GenBank/DDBJ whole genome shotgun (WGS) entry which is preliminary data.</text>
</comment>
<dbReference type="AlphaFoldDB" id="A0AA93BMJ5"/>
<sequence>MKKLFIFNVFLMILYLVSSCLPFGYYKRSVEFKNCTGDTLIIGHSYFDAIDSVHCQILPAYDIPGIEELDSINVPVNKELSLRGIMAVFPDSTCCEDSVYLFSRKDTCYFFLIKFEDVKRNSWKDICAKKLYHKWMVVRDKNGNLDKDIRYKDE</sequence>
<protein>
    <recommendedName>
        <fullName evidence="3">Lipoprotein</fullName>
    </recommendedName>
</protein>
<organism evidence="1 2">
    <name type="scientific">Segatella copri</name>
    <dbReference type="NCBI Taxonomy" id="165179"/>
    <lineage>
        <taxon>Bacteria</taxon>
        <taxon>Pseudomonadati</taxon>
        <taxon>Bacteroidota</taxon>
        <taxon>Bacteroidia</taxon>
        <taxon>Bacteroidales</taxon>
        <taxon>Prevotellaceae</taxon>
        <taxon>Segatella</taxon>
    </lineage>
</organism>
<dbReference type="Proteomes" id="UP000284562">
    <property type="component" value="Unassembled WGS sequence"/>
</dbReference>
<dbReference type="PROSITE" id="PS51257">
    <property type="entry name" value="PROKAR_LIPOPROTEIN"/>
    <property type="match status" value="1"/>
</dbReference>